<feature type="region of interest" description="Disordered" evidence="1">
    <location>
        <begin position="147"/>
        <end position="185"/>
    </location>
</feature>
<evidence type="ECO:0008006" key="4">
    <source>
        <dbReference type="Google" id="ProtNLM"/>
    </source>
</evidence>
<organism evidence="2 3">
    <name type="scientific">Streptomyces fuscichromogenes</name>
    <dbReference type="NCBI Taxonomy" id="1324013"/>
    <lineage>
        <taxon>Bacteria</taxon>
        <taxon>Bacillati</taxon>
        <taxon>Actinomycetota</taxon>
        <taxon>Actinomycetes</taxon>
        <taxon>Kitasatosporales</taxon>
        <taxon>Streptomycetaceae</taxon>
        <taxon>Streptomyces</taxon>
    </lineage>
</organism>
<protein>
    <recommendedName>
        <fullName evidence="4">DUF3592 domain-containing protein</fullName>
    </recommendedName>
</protein>
<keyword evidence="3" id="KW-1185">Reference proteome</keyword>
<sequence>MWLLFVLLPLAGLLAVDIGAFLWWARRSQLLNSGVPTTGEVVRINITVTHHVDTATRLSSSSTTIRPVVRFTTQTGELITASPMRSAVDKLLIPGDPVKIRYSAGNPMRCVVDQRGAKQGTVPMLAGLVFLNIFLVGFASMGGRIAGELQSDDQPPTPPSIAQGLGQAAGSGTGSRTTSPTPLPAATATGAWSAADGALTVTVVKVVNVGGNVSLTVSAHDGAAASVTLPIFSNFTATDGQGNSYTAHPLAPISVPAGGTVSDTLTLDQAVPTSARSLKVAWTHVFSQDLALNGSITVTGVPLPHHSG</sequence>
<proteinExistence type="predicted"/>
<name>A0A918CRP3_9ACTN</name>
<dbReference type="RefSeq" id="WP_189263714.1">
    <property type="nucleotide sequence ID" value="NZ_BMML01000007.1"/>
</dbReference>
<dbReference type="Proteomes" id="UP000653411">
    <property type="component" value="Unassembled WGS sequence"/>
</dbReference>
<evidence type="ECO:0000313" key="2">
    <source>
        <dbReference type="EMBL" id="GGN10214.1"/>
    </source>
</evidence>
<evidence type="ECO:0000256" key="1">
    <source>
        <dbReference type="SAM" id="MobiDB-lite"/>
    </source>
</evidence>
<dbReference type="EMBL" id="BMML01000007">
    <property type="protein sequence ID" value="GGN10214.1"/>
    <property type="molecule type" value="Genomic_DNA"/>
</dbReference>
<gene>
    <name evidence="2" type="ORF">GCM10011578_035820</name>
</gene>
<reference evidence="2" key="1">
    <citation type="journal article" date="2014" name="Int. J. Syst. Evol. Microbiol.">
        <title>Complete genome sequence of Corynebacterium casei LMG S-19264T (=DSM 44701T), isolated from a smear-ripened cheese.</title>
        <authorList>
            <consortium name="US DOE Joint Genome Institute (JGI-PGF)"/>
            <person name="Walter F."/>
            <person name="Albersmeier A."/>
            <person name="Kalinowski J."/>
            <person name="Ruckert C."/>
        </authorList>
    </citation>
    <scope>NUCLEOTIDE SEQUENCE</scope>
    <source>
        <strain evidence="2">CGMCC 4.7110</strain>
    </source>
</reference>
<reference evidence="2" key="2">
    <citation type="submission" date="2020-09" db="EMBL/GenBank/DDBJ databases">
        <authorList>
            <person name="Sun Q."/>
            <person name="Zhou Y."/>
        </authorList>
    </citation>
    <scope>NUCLEOTIDE SEQUENCE</scope>
    <source>
        <strain evidence="2">CGMCC 4.7110</strain>
    </source>
</reference>
<accession>A0A918CRP3</accession>
<comment type="caution">
    <text evidence="2">The sequence shown here is derived from an EMBL/GenBank/DDBJ whole genome shotgun (WGS) entry which is preliminary data.</text>
</comment>
<feature type="compositionally biased region" description="Low complexity" evidence="1">
    <location>
        <begin position="174"/>
        <end position="185"/>
    </location>
</feature>
<dbReference type="AlphaFoldDB" id="A0A918CRP3"/>
<evidence type="ECO:0000313" key="3">
    <source>
        <dbReference type="Proteomes" id="UP000653411"/>
    </source>
</evidence>